<gene>
    <name evidence="1" type="ORF">QE417_000516</name>
</gene>
<evidence type="ECO:0000313" key="2">
    <source>
        <dbReference type="Proteomes" id="UP001258315"/>
    </source>
</evidence>
<accession>A0ABU3GNT3</accession>
<dbReference type="Gene3D" id="1.50.10.20">
    <property type="match status" value="1"/>
</dbReference>
<name>A0ABU3GNT3_9SPHI</name>
<dbReference type="Pfam" id="PF09492">
    <property type="entry name" value="Pec_lyase"/>
    <property type="match status" value="1"/>
</dbReference>
<dbReference type="Proteomes" id="UP001258315">
    <property type="component" value="Unassembled WGS sequence"/>
</dbReference>
<dbReference type="EMBL" id="JAVLVU010000001">
    <property type="protein sequence ID" value="MDT3401444.1"/>
    <property type="molecule type" value="Genomic_DNA"/>
</dbReference>
<organism evidence="1 2">
    <name type="scientific">Mucilaginibacter terrae</name>
    <dbReference type="NCBI Taxonomy" id="1955052"/>
    <lineage>
        <taxon>Bacteria</taxon>
        <taxon>Pseudomonadati</taxon>
        <taxon>Bacteroidota</taxon>
        <taxon>Sphingobacteriia</taxon>
        <taxon>Sphingobacteriales</taxon>
        <taxon>Sphingobacteriaceae</taxon>
        <taxon>Mucilaginibacter</taxon>
    </lineage>
</organism>
<comment type="caution">
    <text evidence="1">The sequence shown here is derived from an EMBL/GenBank/DDBJ whole genome shotgun (WGS) entry which is preliminary data.</text>
</comment>
<dbReference type="SUPFAM" id="SSF81853">
    <property type="entry name" value="Family 10 polysaccharide lyase"/>
    <property type="match status" value="1"/>
</dbReference>
<proteinExistence type="predicted"/>
<keyword evidence="1" id="KW-0456">Lyase</keyword>
<dbReference type="GO" id="GO:0016829">
    <property type="term" value="F:lyase activity"/>
    <property type="evidence" value="ECO:0007669"/>
    <property type="project" value="UniProtKB-KW"/>
</dbReference>
<sequence length="342" mass="38876">MAIITKRTFILTVSCFIGLLWTKVEAQVKTDPVAENMLLYQRSVGGWPKAVNEVKVDYNKNLTDDQKQLTRADSNRIDATIDNGATHKEITYLVIAYKQTQNSVYLKAAEKGIRYLLKAQYPNGGWPQYYPDISLYRAQITYNDNAMINTLDIMYNIANGTKGFDVVNKALVAPCKQAVKKGIDCIIKTQVKVNGKLTAWTQQYDKKTLQPVAARKFELVGLSASESAAIVEFLMRQLYPTTDVKAAIKSAVEWFAKVKIEGYRFERSNDGQLVADAGSTIWARFYEIGTNKPFFSGRDSQKKYNIAEIEKERRTGYAWYGNWPQKILDKQYAAWMKKTGDK</sequence>
<keyword evidence="2" id="KW-1185">Reference proteome</keyword>
<dbReference type="RefSeq" id="WP_311947317.1">
    <property type="nucleotide sequence ID" value="NZ_JAVLVU010000001.1"/>
</dbReference>
<protein>
    <submittedName>
        <fullName evidence="1">PelA/Pel-15E family pectate lyase</fullName>
    </submittedName>
</protein>
<evidence type="ECO:0000313" key="1">
    <source>
        <dbReference type="EMBL" id="MDT3401444.1"/>
    </source>
</evidence>
<reference evidence="2" key="1">
    <citation type="submission" date="2023-07" db="EMBL/GenBank/DDBJ databases">
        <title>Functional and genomic diversity of the sorghum phyllosphere microbiome.</title>
        <authorList>
            <person name="Shade A."/>
        </authorList>
    </citation>
    <scope>NUCLEOTIDE SEQUENCE [LARGE SCALE GENOMIC DNA]</scope>
    <source>
        <strain evidence="2">SORGH_AS_0422</strain>
    </source>
</reference>
<dbReference type="InterPro" id="IPR012669">
    <property type="entry name" value="Pectate_lyase"/>
</dbReference>
<dbReference type="NCBIfam" id="TIGR02474">
    <property type="entry name" value="pec_lyase"/>
    <property type="match status" value="1"/>
</dbReference>